<dbReference type="InterPro" id="IPR000850">
    <property type="entry name" value="Adenylat/UMP-CMP_kin"/>
</dbReference>
<accession>A0A6G1MBV5</accession>
<reference evidence="8 9" key="1">
    <citation type="submission" date="2019-06" db="EMBL/GenBank/DDBJ databases">
        <authorList>
            <person name="Palmer J.M."/>
        </authorList>
    </citation>
    <scope>NUCLEOTIDE SEQUENCE [LARGE SCALE GENOMIC DNA]</scope>
    <source>
        <strain evidence="6 8">TWF106</strain>
        <strain evidence="7 9">TWF191</strain>
        <strain evidence="5">TWF679</strain>
    </source>
</reference>
<dbReference type="InterPro" id="IPR033690">
    <property type="entry name" value="Adenylat_kinase_CS"/>
</dbReference>
<dbReference type="GO" id="GO:0005524">
    <property type="term" value="F:ATP binding"/>
    <property type="evidence" value="ECO:0007669"/>
    <property type="project" value="InterPro"/>
</dbReference>
<dbReference type="Proteomes" id="UP000472727">
    <property type="component" value="Unassembled WGS sequence"/>
</dbReference>
<name>A0A6G1MBV5_ORBOL</name>
<comment type="similarity">
    <text evidence="4">Belongs to the adenylate kinase family.</text>
</comment>
<evidence type="ECO:0000256" key="4">
    <source>
        <dbReference type="RuleBase" id="RU003330"/>
    </source>
</evidence>
<dbReference type="CDD" id="cd01428">
    <property type="entry name" value="ADK"/>
    <property type="match status" value="1"/>
</dbReference>
<evidence type="ECO:0000256" key="1">
    <source>
        <dbReference type="ARBA" id="ARBA00022679"/>
    </source>
</evidence>
<dbReference type="Pfam" id="PF00406">
    <property type="entry name" value="ADK"/>
    <property type="match status" value="1"/>
</dbReference>
<dbReference type="PROSITE" id="PS00113">
    <property type="entry name" value="ADENYLATE_KINASE"/>
    <property type="match status" value="1"/>
</dbReference>
<evidence type="ECO:0000313" key="7">
    <source>
        <dbReference type="EMBL" id="KAF3226669.1"/>
    </source>
</evidence>
<organism evidence="6 8">
    <name type="scientific">Orbilia oligospora</name>
    <name type="common">Nematode-trapping fungus</name>
    <name type="synonym">Arthrobotrys oligospora</name>
    <dbReference type="NCBI Taxonomy" id="2813651"/>
    <lineage>
        <taxon>Eukaryota</taxon>
        <taxon>Fungi</taxon>
        <taxon>Dikarya</taxon>
        <taxon>Ascomycota</taxon>
        <taxon>Pezizomycotina</taxon>
        <taxon>Orbiliomycetes</taxon>
        <taxon>Orbiliales</taxon>
        <taxon>Orbiliaceae</taxon>
        <taxon>Orbilia</taxon>
    </lineage>
</organism>
<protein>
    <recommendedName>
        <fullName evidence="10">Adenylate kinase</fullName>
    </recommendedName>
</protein>
<dbReference type="OrthoDB" id="442176at2759"/>
<dbReference type="Proteomes" id="UP000614610">
    <property type="component" value="Unassembled WGS sequence"/>
</dbReference>
<dbReference type="Proteomes" id="UP000483672">
    <property type="component" value="Unassembled WGS sequence"/>
</dbReference>
<evidence type="ECO:0000313" key="9">
    <source>
        <dbReference type="Proteomes" id="UP000483672"/>
    </source>
</evidence>
<evidence type="ECO:0008006" key="10">
    <source>
        <dbReference type="Google" id="ProtNLM"/>
    </source>
</evidence>
<keyword evidence="3 4" id="KW-0418">Kinase</keyword>
<keyword evidence="2" id="KW-0547">Nucleotide-binding</keyword>
<dbReference type="SUPFAM" id="SSF52540">
    <property type="entry name" value="P-loop containing nucleoside triphosphate hydrolases"/>
    <property type="match status" value="1"/>
</dbReference>
<dbReference type="EMBL" id="WIWT01000002">
    <property type="protein sequence ID" value="KAF3223004.1"/>
    <property type="molecule type" value="Genomic_DNA"/>
</dbReference>
<keyword evidence="1 4" id="KW-0808">Transferase</keyword>
<dbReference type="EMBL" id="WIWS01000011">
    <property type="protein sequence ID" value="KAF3226304.1"/>
    <property type="molecule type" value="Genomic_DNA"/>
</dbReference>
<dbReference type="EMBL" id="WIPF01000022">
    <property type="protein sequence ID" value="KAF3226669.1"/>
    <property type="molecule type" value="Genomic_DNA"/>
</dbReference>
<sequence>MDSSTSNGESQTRKNFAIIFILGAPGAGKGTLCTHLAKTYNLVHFSVGDNLRDWMCENRDQPLAERIQQKLQNQGFLTSEELNPFLLQAIRNAMINQQSCHGILLDGFPRCMEQLESWNTWPFSADLVLKGGSKPDVVLSFKVDKKIARERYLARGRDGNDTKEVFQKRFAEYILETVPVEEAYRKRGMLIEIDTNSTKEETLALLSRQLEDNDLWQELMTSNTRGKSFFVV</sequence>
<dbReference type="GO" id="GO:0019205">
    <property type="term" value="F:nucleobase-containing compound kinase activity"/>
    <property type="evidence" value="ECO:0007669"/>
    <property type="project" value="InterPro"/>
</dbReference>
<proteinExistence type="inferred from homology"/>
<gene>
    <name evidence="6" type="ORF">TWF106_000799</name>
    <name evidence="7" type="ORF">TWF191_004492</name>
    <name evidence="5" type="ORF">TWF679_004202</name>
</gene>
<dbReference type="Gene3D" id="3.40.50.300">
    <property type="entry name" value="P-loop containing nucleotide triphosphate hydrolases"/>
    <property type="match status" value="1"/>
</dbReference>
<evidence type="ECO:0000313" key="5">
    <source>
        <dbReference type="EMBL" id="KAF3223004.1"/>
    </source>
</evidence>
<evidence type="ECO:0000256" key="3">
    <source>
        <dbReference type="ARBA" id="ARBA00022777"/>
    </source>
</evidence>
<dbReference type="InterPro" id="IPR027417">
    <property type="entry name" value="P-loop_NTPase"/>
</dbReference>
<dbReference type="PRINTS" id="PR00094">
    <property type="entry name" value="ADENYLTKNASE"/>
</dbReference>
<dbReference type="GO" id="GO:0006139">
    <property type="term" value="P:nucleobase-containing compound metabolic process"/>
    <property type="evidence" value="ECO:0007669"/>
    <property type="project" value="InterPro"/>
</dbReference>
<dbReference type="AlphaFoldDB" id="A0A6G1MBV5"/>
<dbReference type="HAMAP" id="MF_00235">
    <property type="entry name" value="Adenylate_kinase_Adk"/>
    <property type="match status" value="1"/>
</dbReference>
<evidence type="ECO:0000313" key="8">
    <source>
        <dbReference type="Proteomes" id="UP000472727"/>
    </source>
</evidence>
<evidence type="ECO:0000256" key="2">
    <source>
        <dbReference type="ARBA" id="ARBA00022741"/>
    </source>
</evidence>
<evidence type="ECO:0000313" key="6">
    <source>
        <dbReference type="EMBL" id="KAF3226304.1"/>
    </source>
</evidence>
<comment type="caution">
    <text evidence="6">The sequence shown here is derived from an EMBL/GenBank/DDBJ whole genome shotgun (WGS) entry which is preliminary data.</text>
</comment>
<dbReference type="PANTHER" id="PTHR23359">
    <property type="entry name" value="NUCLEOTIDE KINASE"/>
    <property type="match status" value="1"/>
</dbReference>